<sequence length="428" mass="49443">MLLVYTHKITPRVTYIFKHICTRTMGIAVSFTSKVEDFVAHDGPKLSYTHKQLGNELHISAIDLLFEQGVMDVDIQLQDWDGVPCFFASKTSEAMLPYDIFGAAFYMLSRYEEYLPHVKDGLGRFPASESIAHKHGFLDRPVVDEWILRFKKIITASFPSYVLKELKFETHVIVDVPQAFEFRKIGFLRTVGGYGRDFVNFRLKRNFIRTQVLLGLRKDPFDIFSWLVNVQKQSSSRFKVFFELGDYTEDSKNIKYSKRSFQSLIKMVGDYSCVGLLISKSASKSTVVLKEEKKRIEHITNRPLKQTRITDYKITVPTSYRNLLDQEVLEDYTMGYPDTPGFRASTSIPFLFYDLDYEIQTPLVIYPFCIHINAIIDKHKQTVDSVSLNKIKNAVKNVNGLFIIAFSNSDFTNIYSKKVFRTLLTADE</sequence>
<dbReference type="Pfam" id="PF23019">
    <property type="entry name" value="DUF7033"/>
    <property type="match status" value="1"/>
</dbReference>
<name>A0A239CGE9_9FLAO</name>
<gene>
    <name evidence="2" type="ORF">SAMN06265376_107279</name>
</gene>
<feature type="domain" description="DUF7033" evidence="1">
    <location>
        <begin position="96"/>
        <end position="182"/>
    </location>
</feature>
<evidence type="ECO:0000313" key="2">
    <source>
        <dbReference type="EMBL" id="SNS18423.1"/>
    </source>
</evidence>
<dbReference type="Proteomes" id="UP000198379">
    <property type="component" value="Unassembled WGS sequence"/>
</dbReference>
<keyword evidence="3" id="KW-1185">Reference proteome</keyword>
<accession>A0A239CGE9</accession>
<proteinExistence type="predicted"/>
<dbReference type="CDD" id="cd10931">
    <property type="entry name" value="CE4_u7"/>
    <property type="match status" value="1"/>
</dbReference>
<reference evidence="2 3" key="1">
    <citation type="submission" date="2017-06" db="EMBL/GenBank/DDBJ databases">
        <authorList>
            <person name="Kim H.J."/>
            <person name="Triplett B.A."/>
        </authorList>
    </citation>
    <scope>NUCLEOTIDE SEQUENCE [LARGE SCALE GENOMIC DNA]</scope>
    <source>
        <strain evidence="2 3">DSM 25597</strain>
    </source>
</reference>
<dbReference type="OrthoDB" id="5573484at2"/>
<dbReference type="EMBL" id="FZNY01000007">
    <property type="protein sequence ID" value="SNS18423.1"/>
    <property type="molecule type" value="Genomic_DNA"/>
</dbReference>
<protein>
    <recommendedName>
        <fullName evidence="1">DUF7033 domain-containing protein</fullName>
    </recommendedName>
</protein>
<evidence type="ECO:0000259" key="1">
    <source>
        <dbReference type="Pfam" id="PF23019"/>
    </source>
</evidence>
<dbReference type="AlphaFoldDB" id="A0A239CGE9"/>
<organism evidence="2 3">
    <name type="scientific">Dokdonia pacifica</name>
    <dbReference type="NCBI Taxonomy" id="1627892"/>
    <lineage>
        <taxon>Bacteria</taxon>
        <taxon>Pseudomonadati</taxon>
        <taxon>Bacteroidota</taxon>
        <taxon>Flavobacteriia</taxon>
        <taxon>Flavobacteriales</taxon>
        <taxon>Flavobacteriaceae</taxon>
        <taxon>Dokdonia</taxon>
    </lineage>
</organism>
<dbReference type="InterPro" id="IPR054297">
    <property type="entry name" value="DUF7033"/>
</dbReference>
<evidence type="ECO:0000313" key="3">
    <source>
        <dbReference type="Proteomes" id="UP000198379"/>
    </source>
</evidence>